<evidence type="ECO:0000313" key="3">
    <source>
        <dbReference type="Proteomes" id="UP001419268"/>
    </source>
</evidence>
<dbReference type="AlphaFoldDB" id="A0AAP0P6F8"/>
<dbReference type="EMBL" id="JBBNAG010000005">
    <property type="protein sequence ID" value="KAK9132578.1"/>
    <property type="molecule type" value="Genomic_DNA"/>
</dbReference>
<feature type="region of interest" description="Disordered" evidence="1">
    <location>
        <begin position="1"/>
        <end position="34"/>
    </location>
</feature>
<dbReference type="Proteomes" id="UP001419268">
    <property type="component" value="Unassembled WGS sequence"/>
</dbReference>
<organism evidence="2 3">
    <name type="scientific">Stephania cephalantha</name>
    <dbReference type="NCBI Taxonomy" id="152367"/>
    <lineage>
        <taxon>Eukaryota</taxon>
        <taxon>Viridiplantae</taxon>
        <taxon>Streptophyta</taxon>
        <taxon>Embryophyta</taxon>
        <taxon>Tracheophyta</taxon>
        <taxon>Spermatophyta</taxon>
        <taxon>Magnoliopsida</taxon>
        <taxon>Ranunculales</taxon>
        <taxon>Menispermaceae</taxon>
        <taxon>Menispermoideae</taxon>
        <taxon>Cissampelideae</taxon>
        <taxon>Stephania</taxon>
    </lineage>
</organism>
<keyword evidence="3" id="KW-1185">Reference proteome</keyword>
<sequence>MVEEINESRMKSSATASQSIDNDPIEQAFSPKHQGHVRRLRFGVNPSNVGAITQSKILV</sequence>
<protein>
    <submittedName>
        <fullName evidence="2">Uncharacterized protein</fullName>
    </submittedName>
</protein>
<reference evidence="2 3" key="1">
    <citation type="submission" date="2024-01" db="EMBL/GenBank/DDBJ databases">
        <title>Genome assemblies of Stephania.</title>
        <authorList>
            <person name="Yang L."/>
        </authorList>
    </citation>
    <scope>NUCLEOTIDE SEQUENCE [LARGE SCALE GENOMIC DNA]</scope>
    <source>
        <strain evidence="2">JXDWG</strain>
        <tissue evidence="2">Leaf</tissue>
    </source>
</reference>
<feature type="compositionally biased region" description="Basic and acidic residues" evidence="1">
    <location>
        <begin position="1"/>
        <end position="10"/>
    </location>
</feature>
<evidence type="ECO:0000256" key="1">
    <source>
        <dbReference type="SAM" id="MobiDB-lite"/>
    </source>
</evidence>
<accession>A0AAP0P6F8</accession>
<evidence type="ECO:0000313" key="2">
    <source>
        <dbReference type="EMBL" id="KAK9132578.1"/>
    </source>
</evidence>
<name>A0AAP0P6F8_9MAGN</name>
<comment type="caution">
    <text evidence="2">The sequence shown here is derived from an EMBL/GenBank/DDBJ whole genome shotgun (WGS) entry which is preliminary data.</text>
</comment>
<proteinExistence type="predicted"/>
<feature type="compositionally biased region" description="Polar residues" evidence="1">
    <location>
        <begin position="11"/>
        <end position="21"/>
    </location>
</feature>
<gene>
    <name evidence="2" type="ORF">Scep_012106</name>
</gene>